<dbReference type="GO" id="GO:0042391">
    <property type="term" value="P:regulation of membrane potential"/>
    <property type="evidence" value="ECO:0007669"/>
    <property type="project" value="InterPro"/>
</dbReference>
<dbReference type="FunFam" id="1.20.1530.20:FF:000015">
    <property type="entry name" value="Na(+)/H(+) antiporter 2"/>
    <property type="match status" value="1"/>
</dbReference>
<protein>
    <recommendedName>
        <fullName evidence="14">Cation/H+ exchanger transmembrane domain-containing protein</fullName>
    </recommendedName>
</protein>
<dbReference type="PANTHER" id="PTHR31382">
    <property type="entry name" value="NA(+)/H(+) ANTIPORTER"/>
    <property type="match status" value="1"/>
</dbReference>
<dbReference type="GO" id="GO:0120029">
    <property type="term" value="P:proton export across plasma membrane"/>
    <property type="evidence" value="ECO:0007669"/>
    <property type="project" value="InterPro"/>
</dbReference>
<feature type="transmembrane region" description="Helical" evidence="13">
    <location>
        <begin position="334"/>
        <end position="356"/>
    </location>
</feature>
<feature type="transmembrane region" description="Helical" evidence="13">
    <location>
        <begin position="921"/>
        <end position="941"/>
    </location>
</feature>
<evidence type="ECO:0000259" key="14">
    <source>
        <dbReference type="Pfam" id="PF00999"/>
    </source>
</evidence>
<feature type="transmembrane region" description="Helical" evidence="13">
    <location>
        <begin position="368"/>
        <end position="386"/>
    </location>
</feature>
<feature type="transmembrane region" description="Helical" evidence="13">
    <location>
        <begin position="281"/>
        <end position="302"/>
    </location>
</feature>
<organism evidence="15 16">
    <name type="scientific">Fusarium longipes</name>
    <dbReference type="NCBI Taxonomy" id="694270"/>
    <lineage>
        <taxon>Eukaryota</taxon>
        <taxon>Fungi</taxon>
        <taxon>Dikarya</taxon>
        <taxon>Ascomycota</taxon>
        <taxon>Pezizomycotina</taxon>
        <taxon>Sordariomycetes</taxon>
        <taxon>Hypocreomycetidae</taxon>
        <taxon>Hypocreales</taxon>
        <taxon>Nectriaceae</taxon>
        <taxon>Fusarium</taxon>
    </lineage>
</organism>
<feature type="transmembrane region" description="Helical" evidence="13">
    <location>
        <begin position="442"/>
        <end position="465"/>
    </location>
</feature>
<keyword evidence="6 13" id="KW-0812">Transmembrane</keyword>
<evidence type="ECO:0000256" key="6">
    <source>
        <dbReference type="ARBA" id="ARBA00022692"/>
    </source>
</evidence>
<feature type="transmembrane region" description="Helical" evidence="13">
    <location>
        <begin position="505"/>
        <end position="526"/>
    </location>
</feature>
<dbReference type="GO" id="GO:0015385">
    <property type="term" value="F:sodium:proton antiporter activity"/>
    <property type="evidence" value="ECO:0007669"/>
    <property type="project" value="InterPro"/>
</dbReference>
<keyword evidence="7 13" id="KW-1133">Transmembrane helix</keyword>
<feature type="transmembrane region" description="Helical" evidence="13">
    <location>
        <begin position="208"/>
        <end position="227"/>
    </location>
</feature>
<keyword evidence="10 13" id="KW-0472">Membrane</keyword>
<keyword evidence="8" id="KW-0915">Sodium</keyword>
<dbReference type="GO" id="GO:0036376">
    <property type="term" value="P:sodium ion export across plasma membrane"/>
    <property type="evidence" value="ECO:0007669"/>
    <property type="project" value="InterPro"/>
</dbReference>
<feature type="domain" description="Cation/H+ exchanger transmembrane" evidence="14">
    <location>
        <begin position="522"/>
        <end position="939"/>
    </location>
</feature>
<name>A0A395T3B4_9HYPO</name>
<feature type="transmembrane region" description="Helical" evidence="13">
    <location>
        <begin position="477"/>
        <end position="498"/>
    </location>
</feature>
<keyword evidence="5" id="KW-0050">Antiport</keyword>
<evidence type="ECO:0000256" key="8">
    <source>
        <dbReference type="ARBA" id="ARBA00023053"/>
    </source>
</evidence>
<comment type="caution">
    <text evidence="15">The sequence shown here is derived from an EMBL/GenBank/DDBJ whole genome shotgun (WGS) entry which is preliminary data.</text>
</comment>
<evidence type="ECO:0000313" key="15">
    <source>
        <dbReference type="EMBL" id="RGP79007.1"/>
    </source>
</evidence>
<feature type="transmembrane region" description="Helical" evidence="13">
    <location>
        <begin position="873"/>
        <end position="892"/>
    </location>
</feature>
<dbReference type="InterPro" id="IPR004712">
    <property type="entry name" value="Na+/H+_antiporter_fungi"/>
</dbReference>
<comment type="subcellular location">
    <subcellularLocation>
        <location evidence="1">Membrane</location>
        <topology evidence="1">Multi-pass membrane protein</topology>
    </subcellularLocation>
</comment>
<dbReference type="InterPro" id="IPR001248">
    <property type="entry name" value="Pur-cyt_permease"/>
</dbReference>
<feature type="transmembrane region" description="Helical" evidence="13">
    <location>
        <begin position="183"/>
        <end position="201"/>
    </location>
</feature>
<keyword evidence="16" id="KW-1185">Reference proteome</keyword>
<feature type="transmembrane region" description="Helical" evidence="13">
    <location>
        <begin position="239"/>
        <end position="260"/>
    </location>
</feature>
<gene>
    <name evidence="15" type="ORF">FLONG3_2913</name>
</gene>
<comment type="similarity">
    <text evidence="2">Belongs to the fungal Na(+)/H(+) exchanger family.</text>
</comment>
<dbReference type="AlphaFoldDB" id="A0A395T3B4"/>
<evidence type="ECO:0000256" key="11">
    <source>
        <dbReference type="ARBA" id="ARBA00023201"/>
    </source>
</evidence>
<evidence type="ECO:0000256" key="10">
    <source>
        <dbReference type="ARBA" id="ARBA00023136"/>
    </source>
</evidence>
<comment type="similarity">
    <text evidence="3">Belongs to the purine-cytosine permease (2.A.39) family.</text>
</comment>
<keyword evidence="11" id="KW-0739">Sodium transport</keyword>
<evidence type="ECO:0000256" key="4">
    <source>
        <dbReference type="ARBA" id="ARBA00022448"/>
    </source>
</evidence>
<feature type="transmembrane region" description="Helical" evidence="13">
    <location>
        <begin position="141"/>
        <end position="163"/>
    </location>
</feature>
<feature type="region of interest" description="Disordered" evidence="12">
    <location>
        <begin position="1"/>
        <end position="28"/>
    </location>
</feature>
<evidence type="ECO:0000256" key="13">
    <source>
        <dbReference type="SAM" id="Phobius"/>
    </source>
</evidence>
<feature type="transmembrane region" description="Helical" evidence="13">
    <location>
        <begin position="610"/>
        <end position="631"/>
    </location>
</feature>
<sequence length="1038" mass="113063">MTDATTSKAVPVRTMPPAVDNDDRDHDHSDVESLKAAALFHKALRMGRVEEKGIQPIPVEERTATRFYNIFTIWASINSNILGITFGMLGPLVYGLSLRDSALIILFFCLFSTVGPAYLATFGPKTGMRQMIQARYSFGRYLVSIPVFLNLATLTGFMVIIFVVGGQCLSAVSSGHLSPDVGIVIIGILSLFISFCGFKVLHYYETYAFIPAIIAITIATGCGGSQLSKQAPPAEPATAAAVLSFGMIVASYMIPWAAIASDLTTYFDPKVPSGRVFAYSYLGLVTPTILLMTLGAAIAGALPNVPEWSAAYDETAVGGVLAAMLSSAGGFGKFVVVILSLTLLGNTGGTMYAITLNFQTLIPGLIKIPRYAFAVVVTVIVIPVALRAQRDFFVNLENFVALIGYWSASFIGIVTVEHLVFRKGRYDSYDHAIWNVASELPLGIAAIAAGTICYALVVPCMAQAWWTGPIAKTTGDIGFEIAFVLSSAFYVPFSIWAIPLQTTNFNIVVALLGGFISIFGLVSYLLKENYYLSEALISLCAGVAFGPNGANFIRPEDYAGCNAISREDCEADLSAITLNFSRLVLGVQLVLAGVQLPSKYLVREWKSISLLLGPGMTSMWLATSVLVWALAGQPPFLHALAIGSCVTPTDPVLSAVIVKGKFADHNIPQDLQYLITAESGANDGLGYPFLFLALYLIKFTGAGAMSGGADDAMGLWFGMTWGYTIILSVIYGAVVGWIGKELLHFAEKHNYVDRESFLVFAIALALFVLGTCGMVGTDDVLACFIAGNVFTWDDWFRLETKDDSLQPTIDMLLNVTIFMWYGAYIPWSDFNNNTVISIERLVALGICVLLLRRLPWIFAMHRWIRQIEGVKQAVFVGFFGPIGVSAIFYLFITIEFIEEHLSDENGRPRSDVKDFAEQTRIIVWFLAVCSIIVHGLSIPVGKLGYFVPRTLSQAVSDSVINAPDDARRRRIPLIGKFFGRGNEDIRRPTGPIVITGGRSLRAEPHVHAGDETPPVRREIRFGDETPPVRREIRFGDEV</sequence>
<feature type="transmembrane region" description="Helical" evidence="13">
    <location>
        <begin position="758"/>
        <end position="790"/>
    </location>
</feature>
<accession>A0A395T3B4</accession>
<feature type="transmembrane region" description="Helical" evidence="13">
    <location>
        <begin position="101"/>
        <end position="120"/>
    </location>
</feature>
<feature type="transmembrane region" description="Helical" evidence="13">
    <location>
        <begin position="685"/>
        <end position="704"/>
    </location>
</feature>
<reference evidence="15 16" key="1">
    <citation type="journal article" date="2018" name="PLoS Pathog.">
        <title>Evolution of structural diversity of trichothecenes, a family of toxins produced by plant pathogenic and entomopathogenic fungi.</title>
        <authorList>
            <person name="Proctor R.H."/>
            <person name="McCormick S.P."/>
            <person name="Kim H.S."/>
            <person name="Cardoza R.E."/>
            <person name="Stanley A.M."/>
            <person name="Lindo L."/>
            <person name="Kelly A."/>
            <person name="Brown D.W."/>
            <person name="Lee T."/>
            <person name="Vaughan M.M."/>
            <person name="Alexander N.J."/>
            <person name="Busman M."/>
            <person name="Gutierrez S."/>
        </authorList>
    </citation>
    <scope>NUCLEOTIDE SEQUENCE [LARGE SCALE GENOMIC DNA]</scope>
    <source>
        <strain evidence="15 16">NRRL 20695</strain>
    </source>
</reference>
<evidence type="ECO:0000256" key="7">
    <source>
        <dbReference type="ARBA" id="ARBA00022989"/>
    </source>
</evidence>
<dbReference type="Pfam" id="PF02133">
    <property type="entry name" value="Transp_cyt_pur"/>
    <property type="match status" value="1"/>
</dbReference>
<dbReference type="InterPro" id="IPR006153">
    <property type="entry name" value="Cation/H_exchanger_TM"/>
</dbReference>
<feature type="transmembrane region" description="Helical" evidence="13">
    <location>
        <begin position="67"/>
        <end position="89"/>
    </location>
</feature>
<dbReference type="Gene3D" id="1.10.4160.10">
    <property type="entry name" value="Hydantoin permease"/>
    <property type="match status" value="1"/>
</dbReference>
<evidence type="ECO:0000256" key="3">
    <source>
        <dbReference type="ARBA" id="ARBA00008974"/>
    </source>
</evidence>
<evidence type="ECO:0000256" key="1">
    <source>
        <dbReference type="ARBA" id="ARBA00004141"/>
    </source>
</evidence>
<dbReference type="STRING" id="694270.A0A395T3B4"/>
<dbReference type="Proteomes" id="UP000266234">
    <property type="component" value="Unassembled WGS sequence"/>
</dbReference>
<evidence type="ECO:0000313" key="16">
    <source>
        <dbReference type="Proteomes" id="UP000266234"/>
    </source>
</evidence>
<dbReference type="PANTHER" id="PTHR31382:SF1">
    <property type="entry name" value="SODIUM ION_PROTON EXCHANGER (EUROFUNG)"/>
    <property type="match status" value="1"/>
</dbReference>
<keyword evidence="4" id="KW-0813">Transport</keyword>
<proteinExistence type="inferred from homology"/>
<dbReference type="EMBL" id="PXOG01000056">
    <property type="protein sequence ID" value="RGP79007.1"/>
    <property type="molecule type" value="Genomic_DNA"/>
</dbReference>
<feature type="transmembrane region" description="Helical" evidence="13">
    <location>
        <begin position="834"/>
        <end position="852"/>
    </location>
</feature>
<feature type="transmembrane region" description="Helical" evidence="13">
    <location>
        <begin position="716"/>
        <end position="738"/>
    </location>
</feature>
<feature type="transmembrane region" description="Helical" evidence="13">
    <location>
        <begin position="398"/>
        <end position="421"/>
    </location>
</feature>
<evidence type="ECO:0000256" key="12">
    <source>
        <dbReference type="SAM" id="MobiDB-lite"/>
    </source>
</evidence>
<dbReference type="Pfam" id="PF00999">
    <property type="entry name" value="Na_H_Exchanger"/>
    <property type="match status" value="1"/>
</dbReference>
<evidence type="ECO:0000256" key="9">
    <source>
        <dbReference type="ARBA" id="ARBA00023065"/>
    </source>
</evidence>
<keyword evidence="9" id="KW-0406">Ion transport</keyword>
<dbReference type="GO" id="GO:0005886">
    <property type="term" value="C:plasma membrane"/>
    <property type="evidence" value="ECO:0007669"/>
    <property type="project" value="InterPro"/>
</dbReference>
<dbReference type="OrthoDB" id="5327978at2759"/>
<evidence type="ECO:0000256" key="2">
    <source>
        <dbReference type="ARBA" id="ARBA00005248"/>
    </source>
</evidence>
<evidence type="ECO:0000256" key="5">
    <source>
        <dbReference type="ARBA" id="ARBA00022449"/>
    </source>
</evidence>